<keyword evidence="1" id="KW-1133">Transmembrane helix</keyword>
<dbReference type="PANTHER" id="PTHR34414:SF1">
    <property type="entry name" value="SUBTILISIN-LIKE SERINE PROTEASE"/>
    <property type="match status" value="1"/>
</dbReference>
<evidence type="ECO:0000313" key="3">
    <source>
        <dbReference type="Proteomes" id="UP000326198"/>
    </source>
</evidence>
<evidence type="ECO:0000313" key="2">
    <source>
        <dbReference type="EMBL" id="KAE8373899.1"/>
    </source>
</evidence>
<keyword evidence="1" id="KW-0472">Membrane</keyword>
<organism evidence="2 3">
    <name type="scientific">Aspergillus bertholletiae</name>
    <dbReference type="NCBI Taxonomy" id="1226010"/>
    <lineage>
        <taxon>Eukaryota</taxon>
        <taxon>Fungi</taxon>
        <taxon>Dikarya</taxon>
        <taxon>Ascomycota</taxon>
        <taxon>Pezizomycotina</taxon>
        <taxon>Eurotiomycetes</taxon>
        <taxon>Eurotiomycetidae</taxon>
        <taxon>Eurotiales</taxon>
        <taxon>Aspergillaceae</taxon>
        <taxon>Aspergillus</taxon>
        <taxon>Aspergillus subgen. Circumdati</taxon>
    </lineage>
</organism>
<dbReference type="EMBL" id="ML736300">
    <property type="protein sequence ID" value="KAE8373899.1"/>
    <property type="molecule type" value="Genomic_DNA"/>
</dbReference>
<keyword evidence="1" id="KW-0812">Transmembrane</keyword>
<accession>A0A5N7AXY0</accession>
<dbReference type="PANTHER" id="PTHR34414">
    <property type="entry name" value="HET DOMAIN-CONTAINING PROTEIN-RELATED"/>
    <property type="match status" value="1"/>
</dbReference>
<proteinExistence type="predicted"/>
<dbReference type="OrthoDB" id="5086500at2759"/>
<protein>
    <submittedName>
        <fullName evidence="2">Uncharacterized protein</fullName>
    </submittedName>
</protein>
<keyword evidence="3" id="KW-1185">Reference proteome</keyword>
<dbReference type="Pfam" id="PF20246">
    <property type="entry name" value="DUF6601"/>
    <property type="match status" value="1"/>
</dbReference>
<dbReference type="AlphaFoldDB" id="A0A5N7AXY0"/>
<sequence>MTLLIRPSDSGASRELMPSQPCHLTCQLPFTTEFLGPQQESLGTTDSFPACFRQSNNQVEVPRYYPDEFVSSELSLKRLEALDRHLWFAGAKRPPKPLRYQISIGREIVVSEQMDLHLLWANDGRIFIKPLPRFLLDSKFWRRFFLHAAAKKTSSLTFIAVGLATDRLKENKSFMAASYGFTVFAILGPLCAFGLVLFEAFYHFIKDLPWLLRRKPNSVYHSTGSAHSSNAV</sequence>
<dbReference type="InterPro" id="IPR046536">
    <property type="entry name" value="DUF6601"/>
</dbReference>
<reference evidence="2 3" key="1">
    <citation type="submission" date="2019-04" db="EMBL/GenBank/DDBJ databases">
        <title>Friends and foes A comparative genomics studyof 23 Aspergillus species from section Flavi.</title>
        <authorList>
            <consortium name="DOE Joint Genome Institute"/>
            <person name="Kjaerbolling I."/>
            <person name="Vesth T."/>
            <person name="Frisvad J.C."/>
            <person name="Nybo J.L."/>
            <person name="Theobald S."/>
            <person name="Kildgaard S."/>
            <person name="Isbrandt T."/>
            <person name="Kuo A."/>
            <person name="Sato A."/>
            <person name="Lyhne E.K."/>
            <person name="Kogle M.E."/>
            <person name="Wiebenga A."/>
            <person name="Kun R.S."/>
            <person name="Lubbers R.J."/>
            <person name="Makela M.R."/>
            <person name="Barry K."/>
            <person name="Chovatia M."/>
            <person name="Clum A."/>
            <person name="Daum C."/>
            <person name="Haridas S."/>
            <person name="He G."/>
            <person name="LaButti K."/>
            <person name="Lipzen A."/>
            <person name="Mondo S."/>
            <person name="Riley R."/>
            <person name="Salamov A."/>
            <person name="Simmons B.A."/>
            <person name="Magnuson J.K."/>
            <person name="Henrissat B."/>
            <person name="Mortensen U.H."/>
            <person name="Larsen T.O."/>
            <person name="Devries R.P."/>
            <person name="Grigoriev I.V."/>
            <person name="Machida M."/>
            <person name="Baker S.E."/>
            <person name="Andersen M.R."/>
        </authorList>
    </citation>
    <scope>NUCLEOTIDE SEQUENCE [LARGE SCALE GENOMIC DNA]</scope>
    <source>
        <strain evidence="2 3">IBT 29228</strain>
    </source>
</reference>
<name>A0A5N7AXY0_9EURO</name>
<feature type="transmembrane region" description="Helical" evidence="1">
    <location>
        <begin position="176"/>
        <end position="205"/>
    </location>
</feature>
<evidence type="ECO:0000256" key="1">
    <source>
        <dbReference type="SAM" id="Phobius"/>
    </source>
</evidence>
<gene>
    <name evidence="2" type="ORF">BDV26DRAFT_296510</name>
</gene>
<dbReference type="Proteomes" id="UP000326198">
    <property type="component" value="Unassembled WGS sequence"/>
</dbReference>